<name>A0A3N4LH00_9PEZI</name>
<feature type="region of interest" description="Disordered" evidence="1">
    <location>
        <begin position="339"/>
        <end position="426"/>
    </location>
</feature>
<evidence type="ECO:0000259" key="2">
    <source>
        <dbReference type="Pfam" id="PF00582"/>
    </source>
</evidence>
<dbReference type="InterPro" id="IPR006015">
    <property type="entry name" value="Universal_stress_UspA"/>
</dbReference>
<dbReference type="Proteomes" id="UP000267821">
    <property type="component" value="Unassembled WGS sequence"/>
</dbReference>
<feature type="compositionally biased region" description="Polar residues" evidence="1">
    <location>
        <begin position="19"/>
        <end position="31"/>
    </location>
</feature>
<reference evidence="3 4" key="1">
    <citation type="journal article" date="2018" name="Nat. Ecol. Evol.">
        <title>Pezizomycetes genomes reveal the molecular basis of ectomycorrhizal truffle lifestyle.</title>
        <authorList>
            <person name="Murat C."/>
            <person name="Payen T."/>
            <person name="Noel B."/>
            <person name="Kuo A."/>
            <person name="Morin E."/>
            <person name="Chen J."/>
            <person name="Kohler A."/>
            <person name="Krizsan K."/>
            <person name="Balestrini R."/>
            <person name="Da Silva C."/>
            <person name="Montanini B."/>
            <person name="Hainaut M."/>
            <person name="Levati E."/>
            <person name="Barry K.W."/>
            <person name="Belfiori B."/>
            <person name="Cichocki N."/>
            <person name="Clum A."/>
            <person name="Dockter R.B."/>
            <person name="Fauchery L."/>
            <person name="Guy J."/>
            <person name="Iotti M."/>
            <person name="Le Tacon F."/>
            <person name="Lindquist E.A."/>
            <person name="Lipzen A."/>
            <person name="Malagnac F."/>
            <person name="Mello A."/>
            <person name="Molinier V."/>
            <person name="Miyauchi S."/>
            <person name="Poulain J."/>
            <person name="Riccioni C."/>
            <person name="Rubini A."/>
            <person name="Sitrit Y."/>
            <person name="Splivallo R."/>
            <person name="Traeger S."/>
            <person name="Wang M."/>
            <person name="Zifcakova L."/>
            <person name="Wipf D."/>
            <person name="Zambonelli A."/>
            <person name="Paolocci F."/>
            <person name="Nowrousian M."/>
            <person name="Ottonello S."/>
            <person name="Baldrian P."/>
            <person name="Spatafora J.W."/>
            <person name="Henrissat B."/>
            <person name="Nagy L.G."/>
            <person name="Aury J.M."/>
            <person name="Wincker P."/>
            <person name="Grigoriev I.V."/>
            <person name="Bonfante P."/>
            <person name="Martin F.M."/>
        </authorList>
    </citation>
    <scope>NUCLEOTIDE SEQUENCE [LARGE SCALE GENOMIC DNA]</scope>
    <source>
        <strain evidence="3 4">ATCC MYA-4762</strain>
    </source>
</reference>
<dbReference type="Pfam" id="PF00582">
    <property type="entry name" value="Usp"/>
    <property type="match status" value="1"/>
</dbReference>
<feature type="compositionally biased region" description="Basic and acidic residues" evidence="1">
    <location>
        <begin position="56"/>
        <end position="65"/>
    </location>
</feature>
<evidence type="ECO:0000256" key="1">
    <source>
        <dbReference type="SAM" id="MobiDB-lite"/>
    </source>
</evidence>
<proteinExistence type="predicted"/>
<accession>A0A3N4LH00</accession>
<dbReference type="OrthoDB" id="843225at2759"/>
<evidence type="ECO:0000313" key="4">
    <source>
        <dbReference type="Proteomes" id="UP000267821"/>
    </source>
</evidence>
<dbReference type="CDD" id="cd23659">
    <property type="entry name" value="USP_At3g01520-like"/>
    <property type="match status" value="1"/>
</dbReference>
<keyword evidence="3" id="KW-0378">Hydrolase</keyword>
<keyword evidence="4" id="KW-1185">Reference proteome</keyword>
<dbReference type="SUPFAM" id="SSF52402">
    <property type="entry name" value="Adenine nucleotide alpha hydrolases-like"/>
    <property type="match status" value="1"/>
</dbReference>
<dbReference type="InParanoid" id="A0A3N4LH00"/>
<dbReference type="InterPro" id="IPR006016">
    <property type="entry name" value="UspA"/>
</dbReference>
<organism evidence="3 4">
    <name type="scientific">Terfezia boudieri ATCC MYA-4762</name>
    <dbReference type="NCBI Taxonomy" id="1051890"/>
    <lineage>
        <taxon>Eukaryota</taxon>
        <taxon>Fungi</taxon>
        <taxon>Dikarya</taxon>
        <taxon>Ascomycota</taxon>
        <taxon>Pezizomycotina</taxon>
        <taxon>Pezizomycetes</taxon>
        <taxon>Pezizales</taxon>
        <taxon>Pezizaceae</taxon>
        <taxon>Terfezia</taxon>
    </lineage>
</organism>
<dbReference type="STRING" id="1051890.A0A3N4LH00"/>
<dbReference type="AlphaFoldDB" id="A0A3N4LH00"/>
<dbReference type="Gene3D" id="3.40.50.620">
    <property type="entry name" value="HUPs"/>
    <property type="match status" value="1"/>
</dbReference>
<dbReference type="EMBL" id="ML121568">
    <property type="protein sequence ID" value="RPB20732.1"/>
    <property type="molecule type" value="Genomic_DNA"/>
</dbReference>
<dbReference type="PANTHER" id="PTHR47815">
    <property type="entry name" value="UNIVERSAL STRESS PROTEIN A FAMILY PROTEIN C25B2.10"/>
    <property type="match status" value="1"/>
</dbReference>
<gene>
    <name evidence="3" type="ORF">L211DRAFT_791839</name>
</gene>
<feature type="compositionally biased region" description="Low complexity" evidence="1">
    <location>
        <begin position="1"/>
        <end position="18"/>
    </location>
</feature>
<protein>
    <submittedName>
        <fullName evidence="3">Adenine nucleotide alpha hydrolases-like protein</fullName>
    </submittedName>
</protein>
<feature type="domain" description="UspA" evidence="2">
    <location>
        <begin position="146"/>
        <end position="283"/>
    </location>
</feature>
<dbReference type="InterPro" id="IPR014729">
    <property type="entry name" value="Rossmann-like_a/b/a_fold"/>
</dbReference>
<evidence type="ECO:0000313" key="3">
    <source>
        <dbReference type="EMBL" id="RPB20732.1"/>
    </source>
</evidence>
<dbReference type="PANTHER" id="PTHR47815:SF1">
    <property type="entry name" value="UNIVERSAL STRESS PROTEIN A FAMILY PROTEIN C25B2.10"/>
    <property type="match status" value="1"/>
</dbReference>
<feature type="region of interest" description="Disordered" evidence="1">
    <location>
        <begin position="1"/>
        <end position="113"/>
    </location>
</feature>
<sequence>MSSSSVSSSPKLAALSVPQPETNGHPQNGHKTSLELHHPQPSHLPRKVSIAFAEPTEVRQKERHSLSGTTPTTPTTTFISNPFINIPPSARVGSSRDRPRSLSSPPPPPTFLKRVGFDTFDNKDASDFSLTLKAKHKDYNYTRRSRTFLCGTDQNEYSEFALEWLIDELVDDGDEVVCLRVVDKDSKMSSDSSIQERVYRQEARKLLNEIIKKNDEDKAISIVLEFSVGKVHDTIQRMVHIYEPVILIVGTRGRSLGGIQGLLPGSVSKYCLQHSPVPVIVVRPSNKREKKKKKRQADPARRAYMDILERSNDPSLTNIAQHGNHSITRISVSTVTSNASGSSIAEGSTGGSGARDSLERVTEGVASTEFSRESVMSSSKGVAVGLGLGSVDISPKSSSPPVLATPADQSSPESPLESKTVESTER</sequence>
<dbReference type="GO" id="GO:0016787">
    <property type="term" value="F:hydrolase activity"/>
    <property type="evidence" value="ECO:0007669"/>
    <property type="project" value="UniProtKB-KW"/>
</dbReference>
<dbReference type="PRINTS" id="PR01438">
    <property type="entry name" value="UNVRSLSTRESS"/>
</dbReference>